<accession>A0A7G8Q129</accession>
<keyword evidence="1" id="KW-0472">Membrane</keyword>
<keyword evidence="1" id="KW-0812">Transmembrane</keyword>
<organism evidence="2 3">
    <name type="scientific">Dyella telluris</name>
    <dbReference type="NCBI Taxonomy" id="2763498"/>
    <lineage>
        <taxon>Bacteria</taxon>
        <taxon>Pseudomonadati</taxon>
        <taxon>Pseudomonadota</taxon>
        <taxon>Gammaproteobacteria</taxon>
        <taxon>Lysobacterales</taxon>
        <taxon>Rhodanobacteraceae</taxon>
        <taxon>Dyella</taxon>
    </lineage>
</organism>
<keyword evidence="3" id="KW-1185">Reference proteome</keyword>
<protein>
    <submittedName>
        <fullName evidence="2">Type IV pilus modification protein PilV</fullName>
    </submittedName>
</protein>
<dbReference type="Proteomes" id="UP000515873">
    <property type="component" value="Chromosome"/>
</dbReference>
<reference evidence="2 3" key="1">
    <citation type="submission" date="2020-08" db="EMBL/GenBank/DDBJ databases">
        <title>Dyella sp. G9 isolated from forest soil.</title>
        <authorList>
            <person name="Fu J."/>
            <person name="Qiu L."/>
        </authorList>
    </citation>
    <scope>NUCLEOTIDE SEQUENCE [LARGE SCALE GENOMIC DNA]</scope>
    <source>
        <strain evidence="2 3">G9</strain>
    </source>
</reference>
<evidence type="ECO:0000313" key="2">
    <source>
        <dbReference type="EMBL" id="QNK00487.1"/>
    </source>
</evidence>
<gene>
    <name evidence="2" type="primary">pilV</name>
    <name evidence="2" type="ORF">H8F01_15455</name>
</gene>
<name>A0A7G8Q129_9GAMM</name>
<feature type="transmembrane region" description="Helical" evidence="1">
    <location>
        <begin position="12"/>
        <end position="32"/>
    </location>
</feature>
<dbReference type="PROSITE" id="PS00409">
    <property type="entry name" value="PROKAR_NTER_METHYL"/>
    <property type="match status" value="1"/>
</dbReference>
<dbReference type="InterPro" id="IPR012902">
    <property type="entry name" value="N_methyl_site"/>
</dbReference>
<dbReference type="AlphaFoldDB" id="A0A7G8Q129"/>
<dbReference type="NCBIfam" id="TIGR02523">
    <property type="entry name" value="type_IV_pilV"/>
    <property type="match status" value="1"/>
</dbReference>
<dbReference type="NCBIfam" id="TIGR02532">
    <property type="entry name" value="IV_pilin_GFxxxE"/>
    <property type="match status" value="1"/>
</dbReference>
<dbReference type="KEGG" id="dtl:H8F01_15455"/>
<evidence type="ECO:0000313" key="3">
    <source>
        <dbReference type="Proteomes" id="UP000515873"/>
    </source>
</evidence>
<proteinExistence type="predicted"/>
<dbReference type="RefSeq" id="WP_187055960.1">
    <property type="nucleotide sequence ID" value="NZ_CP060412.1"/>
</dbReference>
<dbReference type="EMBL" id="CP060412">
    <property type="protein sequence ID" value="QNK00487.1"/>
    <property type="molecule type" value="Genomic_DNA"/>
</dbReference>
<dbReference type="InterPro" id="IPR013362">
    <property type="entry name" value="Pilus_4_PilV"/>
</dbReference>
<keyword evidence="1" id="KW-1133">Transmembrane helix</keyword>
<dbReference type="Pfam" id="PF07963">
    <property type="entry name" value="N_methyl"/>
    <property type="match status" value="1"/>
</dbReference>
<evidence type="ECO:0000256" key="1">
    <source>
        <dbReference type="SAM" id="Phobius"/>
    </source>
</evidence>
<sequence length="176" mass="18221">MRTGSRQRGVSLIEVLISIVIFSVGVLGVALMQIKGMQFTKQSGSRTVAIQQARSLADAMRANPDGVYGVQAQSAIGALNGDVSSSYYLYDGKTATNAGSCAPSNVACVQAAADLKNWLAALTANTASPTGSAVRAKIAKNPNTGALTIAVSWNGVVPDLNTGATTTESYQFDYQP</sequence>